<dbReference type="InterPro" id="IPR010610">
    <property type="entry name" value="EryCIII-like_C"/>
</dbReference>
<dbReference type="GO" id="GO:0016758">
    <property type="term" value="F:hexosyltransferase activity"/>
    <property type="evidence" value="ECO:0007669"/>
    <property type="project" value="UniProtKB-ARBA"/>
</dbReference>
<name>A0A193PKH2_9ACTN</name>
<evidence type="ECO:0000259" key="5">
    <source>
        <dbReference type="Pfam" id="PF21036"/>
    </source>
</evidence>
<evidence type="ECO:0000259" key="4">
    <source>
        <dbReference type="Pfam" id="PF06722"/>
    </source>
</evidence>
<dbReference type="InterPro" id="IPR050426">
    <property type="entry name" value="Glycosyltransferase_28"/>
</dbReference>
<dbReference type="GO" id="GO:0017000">
    <property type="term" value="P:antibiotic biosynthetic process"/>
    <property type="evidence" value="ECO:0007669"/>
    <property type="project" value="UniProtKB-ARBA"/>
</dbReference>
<sequence>MRVLVISTPVPTHFQPLVPLLWALRGAGHEVTVLGQPDVFGAVRACGLTGVRVGEPFDVNAMLLKGLPEQQRPLQARPRPAPELIGGYGRVWWAHATSLLDRYTDVAEEYRPQLILADPLEYCSLVIGARLGVPVAHHRWTVDAISGPARRFVRPDFQELCEKLGLSGLPDPDVLLDPCPPSLRIPDGEPGVPIRYVPYNGGGEVPAWVRADRGPGAGRRRVAVSLGNTLALHGERFTRALLRALAARPGTEILVTLPEPYRTAIGPLPDGVTAIDPLPLHLFLGTCDAMVHHGGAGTAMTATAFGLPQLTLPQLADHFPLGDRLAATGAGLSLETAARQDDPRVVGEALDDLLSDPRYAESARGLAAEMAAMPSPAAVAADLEDLARAAAVPREASVQCASRK</sequence>
<evidence type="ECO:0000256" key="2">
    <source>
        <dbReference type="ARBA" id="ARBA00022676"/>
    </source>
</evidence>
<comment type="similarity">
    <text evidence="1">Belongs to the glycosyltransferase 28 family.</text>
</comment>
<protein>
    <submittedName>
        <fullName evidence="6">Putative O-glycosyltransferase</fullName>
    </submittedName>
</protein>
<dbReference type="PANTHER" id="PTHR48050:SF13">
    <property type="entry name" value="STEROL 3-BETA-GLUCOSYLTRANSFERASE UGT80A2"/>
    <property type="match status" value="1"/>
</dbReference>
<dbReference type="InterPro" id="IPR002213">
    <property type="entry name" value="UDP_glucos_trans"/>
</dbReference>
<dbReference type="PANTHER" id="PTHR48050">
    <property type="entry name" value="STEROL 3-BETA-GLUCOSYLTRANSFERASE"/>
    <property type="match status" value="1"/>
</dbReference>
<keyword evidence="3 6" id="KW-0808">Transferase</keyword>
<dbReference type="CDD" id="cd03784">
    <property type="entry name" value="GT1_Gtf-like"/>
    <property type="match status" value="1"/>
</dbReference>
<evidence type="ECO:0000256" key="1">
    <source>
        <dbReference type="ARBA" id="ARBA00006962"/>
    </source>
</evidence>
<dbReference type="Pfam" id="PF21036">
    <property type="entry name" value="EryCIII-like_N"/>
    <property type="match status" value="1"/>
</dbReference>
<dbReference type="SUPFAM" id="SSF53756">
    <property type="entry name" value="UDP-Glycosyltransferase/glycogen phosphorylase"/>
    <property type="match status" value="1"/>
</dbReference>
<dbReference type="Pfam" id="PF06722">
    <property type="entry name" value="EryCIII-like_C"/>
    <property type="match status" value="1"/>
</dbReference>
<feature type="domain" description="Erythromycin biosynthesis protein CIII-like N-terminal" evidence="5">
    <location>
        <begin position="22"/>
        <end position="227"/>
    </location>
</feature>
<organism evidence="6">
    <name type="scientific">Streptomyces sp. TK08046</name>
    <dbReference type="NCBI Taxonomy" id="1112731"/>
    <lineage>
        <taxon>Bacteria</taxon>
        <taxon>Bacillati</taxon>
        <taxon>Actinomycetota</taxon>
        <taxon>Actinomycetes</taxon>
        <taxon>Kitasatosporales</taxon>
        <taxon>Streptomycetaceae</taxon>
        <taxon>Streptomyces</taxon>
    </lineage>
</organism>
<dbReference type="EMBL" id="LC131463">
    <property type="protein sequence ID" value="BAV17007.1"/>
    <property type="molecule type" value="Genomic_DNA"/>
</dbReference>
<dbReference type="AlphaFoldDB" id="A0A193PKH2"/>
<feature type="domain" description="Erythromycin biosynthesis protein CIII-like C-terminal" evidence="4">
    <location>
        <begin position="248"/>
        <end position="386"/>
    </location>
</feature>
<dbReference type="Gene3D" id="3.40.50.2000">
    <property type="entry name" value="Glycogen Phosphorylase B"/>
    <property type="match status" value="2"/>
</dbReference>
<proteinExistence type="inferred from homology"/>
<reference evidence="6" key="1">
    <citation type="journal article" date="2016" name="Biosci. Biotechnol. Biochem.">
        <title>Cloning and identification of saprolmycin biosynthetic gene cluster from Streptomyces sp. TK08046.</title>
        <authorList>
            <person name="Kawasaki T."/>
            <person name="Moriyama A."/>
            <person name="Nakagawa K."/>
            <person name="Imamura N."/>
        </authorList>
    </citation>
    <scope>NUCLEOTIDE SEQUENCE</scope>
    <source>
        <strain evidence="6">TK08046</strain>
    </source>
</reference>
<dbReference type="InterPro" id="IPR048284">
    <property type="entry name" value="EryCIII-like_N"/>
</dbReference>
<dbReference type="GO" id="GO:0008194">
    <property type="term" value="F:UDP-glycosyltransferase activity"/>
    <property type="evidence" value="ECO:0007669"/>
    <property type="project" value="InterPro"/>
</dbReference>
<gene>
    <name evidence="6" type="primary">sprGT2</name>
</gene>
<evidence type="ECO:0000313" key="6">
    <source>
        <dbReference type="EMBL" id="BAV17007.1"/>
    </source>
</evidence>
<keyword evidence="2" id="KW-0328">Glycosyltransferase</keyword>
<evidence type="ECO:0000256" key="3">
    <source>
        <dbReference type="ARBA" id="ARBA00022679"/>
    </source>
</evidence>
<accession>A0A193PKH2</accession>